<dbReference type="InterPro" id="IPR006094">
    <property type="entry name" value="Oxid_FAD_bind_N"/>
</dbReference>
<dbReference type="GO" id="GO:0071949">
    <property type="term" value="F:FAD binding"/>
    <property type="evidence" value="ECO:0007669"/>
    <property type="project" value="InterPro"/>
</dbReference>
<evidence type="ECO:0000256" key="1">
    <source>
        <dbReference type="ARBA" id="ARBA00005466"/>
    </source>
</evidence>
<evidence type="ECO:0000313" key="6">
    <source>
        <dbReference type="EMBL" id="PYH98137.1"/>
    </source>
</evidence>
<dbReference type="Proteomes" id="UP000247810">
    <property type="component" value="Unassembled WGS sequence"/>
</dbReference>
<evidence type="ECO:0000259" key="5">
    <source>
        <dbReference type="PROSITE" id="PS51387"/>
    </source>
</evidence>
<dbReference type="PANTHER" id="PTHR42973:SF22">
    <property type="entry name" value="FAD-BINDING PCMH-TYPE DOMAIN-CONTAINING PROTEIN-RELATED"/>
    <property type="match status" value="1"/>
</dbReference>
<evidence type="ECO:0000256" key="4">
    <source>
        <dbReference type="ARBA" id="ARBA00023002"/>
    </source>
</evidence>
<dbReference type="STRING" id="1448320.A0A319DVD2"/>
<dbReference type="Gene3D" id="3.30.465.10">
    <property type="match status" value="1"/>
</dbReference>
<dbReference type="VEuPathDB" id="FungiDB:BO71DRAFT_395598"/>
<dbReference type="InterPro" id="IPR016166">
    <property type="entry name" value="FAD-bd_PCMH"/>
</dbReference>
<keyword evidence="2" id="KW-0285">Flavoprotein</keyword>
<dbReference type="PROSITE" id="PS51387">
    <property type="entry name" value="FAD_PCMH"/>
    <property type="match status" value="1"/>
</dbReference>
<gene>
    <name evidence="6" type="ORF">BO71DRAFT_395598</name>
</gene>
<dbReference type="GO" id="GO:0016491">
    <property type="term" value="F:oxidoreductase activity"/>
    <property type="evidence" value="ECO:0007669"/>
    <property type="project" value="UniProtKB-KW"/>
</dbReference>
<evidence type="ECO:0000256" key="2">
    <source>
        <dbReference type="ARBA" id="ARBA00022630"/>
    </source>
</evidence>
<protein>
    <submittedName>
        <fullName evidence="6">Putative oxidoreductase</fullName>
    </submittedName>
</protein>
<dbReference type="OrthoDB" id="2151789at2759"/>
<dbReference type="InterPro" id="IPR016169">
    <property type="entry name" value="FAD-bd_PCMH_sub2"/>
</dbReference>
<dbReference type="AlphaFoldDB" id="A0A319DVD2"/>
<dbReference type="PANTHER" id="PTHR42973">
    <property type="entry name" value="BINDING OXIDOREDUCTASE, PUTATIVE (AFU_ORTHOLOGUE AFUA_1G17690)-RELATED"/>
    <property type="match status" value="1"/>
</dbReference>
<dbReference type="EMBL" id="KZ825815">
    <property type="protein sequence ID" value="PYH98137.1"/>
    <property type="molecule type" value="Genomic_DNA"/>
</dbReference>
<comment type="similarity">
    <text evidence="1">Belongs to the oxygen-dependent FAD-linked oxidoreductase family.</text>
</comment>
<dbReference type="SUPFAM" id="SSF56176">
    <property type="entry name" value="FAD-binding/transporter-associated domain-like"/>
    <property type="match status" value="1"/>
</dbReference>
<organism evidence="6 7">
    <name type="scientific">Aspergillus ellipticus CBS 707.79</name>
    <dbReference type="NCBI Taxonomy" id="1448320"/>
    <lineage>
        <taxon>Eukaryota</taxon>
        <taxon>Fungi</taxon>
        <taxon>Dikarya</taxon>
        <taxon>Ascomycota</taxon>
        <taxon>Pezizomycotina</taxon>
        <taxon>Eurotiomycetes</taxon>
        <taxon>Eurotiomycetidae</taxon>
        <taxon>Eurotiales</taxon>
        <taxon>Aspergillaceae</taxon>
        <taxon>Aspergillus</taxon>
        <taxon>Aspergillus subgen. Circumdati</taxon>
    </lineage>
</organism>
<sequence>MDQLFPDVVMQPNATGPSDLSGACCLALLTLLGPSQVTFPGSQAYNASESSYFSQQEAQVQPLCVVTPASVDDVSTAVQSLTSIGATIPESAKSTCDFAIRSGGHAPFAGAANIEGGITIDLQDLDAIEVSSDRNTVSVGPGATWGEVYAILDPLNRTVAGGRAAQVGVGGLTTGGGISYFSPRYGWTCDTVQQFEVVLANGSVIHANADENPDLLVALRGGGNNFGVVTRIDLTAFEQGPIWGGSVFYSFDTIDQQLQATAQFSEPDTYDDYASLIFSFAFSTQGAAIVNSIEYTRAEENPPAFQPFTEIASLYSTLRLANMSSIAVEQGSYSPNGNRQLFLETTFESTLPMLNTTYRHWNSSLAAIQDIPGIVWSISLEPLPPSIYARASADNSLGLSDTTGTLVVALLSATWTDAQDDAAVEKIAREMFAAIEDDAHQLDAYHPFVYLNYAASWQDPIASYGPESVTQLQCVAREVDPQGVFTKNVPGGFKIPADRPKHPS</sequence>
<keyword evidence="7" id="KW-1185">Reference proteome</keyword>
<dbReference type="InterPro" id="IPR050416">
    <property type="entry name" value="FAD-linked_Oxidoreductase"/>
</dbReference>
<keyword evidence="3" id="KW-0274">FAD</keyword>
<feature type="domain" description="FAD-binding PCMH-type" evidence="5">
    <location>
        <begin position="58"/>
        <end position="239"/>
    </location>
</feature>
<reference evidence="6 7" key="1">
    <citation type="submission" date="2018-02" db="EMBL/GenBank/DDBJ databases">
        <title>The genomes of Aspergillus section Nigri reveals drivers in fungal speciation.</title>
        <authorList>
            <consortium name="DOE Joint Genome Institute"/>
            <person name="Vesth T.C."/>
            <person name="Nybo J."/>
            <person name="Theobald S."/>
            <person name="Brandl J."/>
            <person name="Frisvad J.C."/>
            <person name="Nielsen K.F."/>
            <person name="Lyhne E.K."/>
            <person name="Kogle M.E."/>
            <person name="Kuo A."/>
            <person name="Riley R."/>
            <person name="Clum A."/>
            <person name="Nolan M."/>
            <person name="Lipzen A."/>
            <person name="Salamov A."/>
            <person name="Henrissat B."/>
            <person name="Wiebenga A."/>
            <person name="De vries R.P."/>
            <person name="Grigoriev I.V."/>
            <person name="Mortensen U.H."/>
            <person name="Andersen M.R."/>
            <person name="Baker S.E."/>
        </authorList>
    </citation>
    <scope>NUCLEOTIDE SEQUENCE [LARGE SCALE GENOMIC DNA]</scope>
    <source>
        <strain evidence="6 7">CBS 707.79</strain>
    </source>
</reference>
<proteinExistence type="inferred from homology"/>
<accession>A0A319DVD2</accession>
<dbReference type="Pfam" id="PF01565">
    <property type="entry name" value="FAD_binding_4"/>
    <property type="match status" value="1"/>
</dbReference>
<name>A0A319DVD2_9EURO</name>
<dbReference type="InterPro" id="IPR036318">
    <property type="entry name" value="FAD-bd_PCMH-like_sf"/>
</dbReference>
<evidence type="ECO:0000256" key="3">
    <source>
        <dbReference type="ARBA" id="ARBA00022827"/>
    </source>
</evidence>
<evidence type="ECO:0000313" key="7">
    <source>
        <dbReference type="Proteomes" id="UP000247810"/>
    </source>
</evidence>
<keyword evidence="4" id="KW-0560">Oxidoreductase</keyword>